<dbReference type="AlphaFoldDB" id="A0A420ZDV1"/>
<keyword evidence="1" id="KW-0812">Transmembrane</keyword>
<keyword evidence="1" id="KW-0472">Membrane</keyword>
<accession>A0A420ZDV1</accession>
<name>A0A420ZDV1_UNCK3</name>
<protein>
    <recommendedName>
        <fullName evidence="4">TVP38/TMEM64 family membrane protein</fullName>
    </recommendedName>
</protein>
<gene>
    <name evidence="2" type="ORF">DRH29_00485</name>
</gene>
<dbReference type="Proteomes" id="UP000281261">
    <property type="component" value="Unassembled WGS sequence"/>
</dbReference>
<feature type="transmembrane region" description="Helical" evidence="1">
    <location>
        <begin position="77"/>
        <end position="98"/>
    </location>
</feature>
<evidence type="ECO:0000313" key="2">
    <source>
        <dbReference type="EMBL" id="RLC37879.1"/>
    </source>
</evidence>
<dbReference type="EMBL" id="QMNG01000001">
    <property type="protein sequence ID" value="RLC37879.1"/>
    <property type="molecule type" value="Genomic_DNA"/>
</dbReference>
<evidence type="ECO:0000256" key="1">
    <source>
        <dbReference type="SAM" id="Phobius"/>
    </source>
</evidence>
<proteinExistence type="predicted"/>
<evidence type="ECO:0000313" key="3">
    <source>
        <dbReference type="Proteomes" id="UP000281261"/>
    </source>
</evidence>
<feature type="transmembrane region" description="Helical" evidence="1">
    <location>
        <begin position="42"/>
        <end position="70"/>
    </location>
</feature>
<comment type="caution">
    <text evidence="2">The sequence shown here is derived from an EMBL/GenBank/DDBJ whole genome shotgun (WGS) entry which is preliminary data.</text>
</comment>
<reference evidence="2 3" key="1">
    <citation type="submission" date="2018-06" db="EMBL/GenBank/DDBJ databases">
        <title>Extensive metabolic versatility and redundancy in microbially diverse, dynamic hydrothermal sediments.</title>
        <authorList>
            <person name="Dombrowski N."/>
            <person name="Teske A."/>
            <person name="Baker B.J."/>
        </authorList>
    </citation>
    <scope>NUCLEOTIDE SEQUENCE [LARGE SCALE GENOMIC DNA]</scope>
    <source>
        <strain evidence="2">B79_G16</strain>
    </source>
</reference>
<evidence type="ECO:0008006" key="4">
    <source>
        <dbReference type="Google" id="ProtNLM"/>
    </source>
</evidence>
<keyword evidence="1" id="KW-1133">Transmembrane helix</keyword>
<organism evidence="2 3">
    <name type="scientific">candidate division Kazan bacterium</name>
    <dbReference type="NCBI Taxonomy" id="2202143"/>
    <lineage>
        <taxon>Bacteria</taxon>
        <taxon>Bacteria division Kazan-3B-28</taxon>
    </lineage>
</organism>
<feature type="transmembrane region" description="Helical" evidence="1">
    <location>
        <begin position="164"/>
        <end position="188"/>
    </location>
</feature>
<feature type="transmembrane region" description="Helical" evidence="1">
    <location>
        <begin position="12"/>
        <end position="30"/>
    </location>
</feature>
<sequence>MASRRNNTSRTNWALVGVSIIVAIGLLQYQPFHDFLFGLGSWGYLGIFIAGIFFAFTFTISTAIVVLLLFSQTIPAWEIGLIAGFGATVGDFFIFKFIKDHLIERASDLLRKFRKSPLTQVAKTRYFKWTLPILGAIIIASPFPDEIGMALLGIAKVKTYQFMILSFVLNVIGITLIAAAAGIAQIALSGRLIHFA</sequence>